<accession>A0A4R6ADW3</accession>
<evidence type="ECO:0000313" key="1">
    <source>
        <dbReference type="EMBL" id="TDL79636.1"/>
    </source>
</evidence>
<dbReference type="RefSeq" id="WP_133396648.1">
    <property type="nucleotide sequence ID" value="NZ_SNAA01000008.1"/>
</dbReference>
<name>A0A4R6ADW3_9RHOB</name>
<proteinExistence type="predicted"/>
<comment type="caution">
    <text evidence="1">The sequence shown here is derived from an EMBL/GenBank/DDBJ whole genome shotgun (WGS) entry which is preliminary data.</text>
</comment>
<gene>
    <name evidence="1" type="ORF">E2L08_08505</name>
</gene>
<reference evidence="1 2" key="1">
    <citation type="submission" date="2019-03" db="EMBL/GenBank/DDBJ databases">
        <title>Primorskyibacter sp. SS33 isolated from sediments.</title>
        <authorList>
            <person name="Xunke S."/>
        </authorList>
    </citation>
    <scope>NUCLEOTIDE SEQUENCE [LARGE SCALE GENOMIC DNA]</scope>
    <source>
        <strain evidence="1 2">SS33</strain>
    </source>
</reference>
<organism evidence="1 2">
    <name type="scientific">Palleronia sediminis</name>
    <dbReference type="NCBI Taxonomy" id="2547833"/>
    <lineage>
        <taxon>Bacteria</taxon>
        <taxon>Pseudomonadati</taxon>
        <taxon>Pseudomonadota</taxon>
        <taxon>Alphaproteobacteria</taxon>
        <taxon>Rhodobacterales</taxon>
        <taxon>Roseobacteraceae</taxon>
        <taxon>Palleronia</taxon>
    </lineage>
</organism>
<protein>
    <submittedName>
        <fullName evidence="1">Uncharacterized protein</fullName>
    </submittedName>
</protein>
<keyword evidence="2" id="KW-1185">Reference proteome</keyword>
<dbReference type="OrthoDB" id="7852511at2"/>
<dbReference type="Proteomes" id="UP000295701">
    <property type="component" value="Unassembled WGS sequence"/>
</dbReference>
<sequence>MFVLTRQTLWNPAVLETRGLPKRILGRVMPIPRRGITAPVLARLIFEVQPLRYGVALAPFAVAMLVWPHLALPIAQAPLAMVLVLGVVEMRLLRLRPDRREAQVDEDEAARRLDRLAFRARALLRGIAARQGIEDGDLRLVIEQSDLVRIAPLTLVSVQTDRPAPRLLDLDDRDRAALFRGLFDAELTERDLHAVNLRQNSFLREVRIGARAVSGHARMAAWIDRKGGPTLAGAGAGR</sequence>
<dbReference type="EMBL" id="SNAA01000008">
    <property type="protein sequence ID" value="TDL79636.1"/>
    <property type="molecule type" value="Genomic_DNA"/>
</dbReference>
<evidence type="ECO:0000313" key="2">
    <source>
        <dbReference type="Proteomes" id="UP000295701"/>
    </source>
</evidence>
<dbReference type="AlphaFoldDB" id="A0A4R6ADW3"/>